<dbReference type="Pfam" id="PF01882">
    <property type="entry name" value="DUF58"/>
    <property type="match status" value="1"/>
</dbReference>
<comment type="caution">
    <text evidence="3">The sequence shown here is derived from an EMBL/GenBank/DDBJ whole genome shotgun (WGS) entry which is preliminary data.</text>
</comment>
<dbReference type="Proteomes" id="UP001595989">
    <property type="component" value="Unassembled WGS sequence"/>
</dbReference>
<keyword evidence="4" id="KW-1185">Reference proteome</keyword>
<evidence type="ECO:0000259" key="2">
    <source>
        <dbReference type="Pfam" id="PF01882"/>
    </source>
</evidence>
<name>A0ABV9DIE8_9BACI</name>
<dbReference type="PANTHER" id="PTHR34351">
    <property type="entry name" value="SLR1927 PROTEIN-RELATED"/>
    <property type="match status" value="1"/>
</dbReference>
<organism evidence="3 4">
    <name type="scientific">Virgibacillus kekensis</name>
    <dbReference type="NCBI Taxonomy" id="202261"/>
    <lineage>
        <taxon>Bacteria</taxon>
        <taxon>Bacillati</taxon>
        <taxon>Bacillota</taxon>
        <taxon>Bacilli</taxon>
        <taxon>Bacillales</taxon>
        <taxon>Bacillaceae</taxon>
        <taxon>Virgibacillus</taxon>
    </lineage>
</organism>
<keyword evidence="1" id="KW-0812">Transmembrane</keyword>
<evidence type="ECO:0000256" key="1">
    <source>
        <dbReference type="SAM" id="Phobius"/>
    </source>
</evidence>
<evidence type="ECO:0000313" key="4">
    <source>
        <dbReference type="Proteomes" id="UP001595989"/>
    </source>
</evidence>
<dbReference type="InterPro" id="IPR002881">
    <property type="entry name" value="DUF58"/>
</dbReference>
<proteinExistence type="predicted"/>
<feature type="transmembrane region" description="Helical" evidence="1">
    <location>
        <begin position="7"/>
        <end position="27"/>
    </location>
</feature>
<reference evidence="4" key="1">
    <citation type="journal article" date="2019" name="Int. J. Syst. Evol. Microbiol.">
        <title>The Global Catalogue of Microorganisms (GCM) 10K type strain sequencing project: providing services to taxonomists for standard genome sequencing and annotation.</title>
        <authorList>
            <consortium name="The Broad Institute Genomics Platform"/>
            <consortium name="The Broad Institute Genome Sequencing Center for Infectious Disease"/>
            <person name="Wu L."/>
            <person name="Ma J."/>
        </authorList>
    </citation>
    <scope>NUCLEOTIDE SEQUENCE [LARGE SCALE GENOMIC DNA]</scope>
    <source>
        <strain evidence="4">CGMCC 4.7426</strain>
    </source>
</reference>
<evidence type="ECO:0000313" key="3">
    <source>
        <dbReference type="EMBL" id="MFC4558177.1"/>
    </source>
</evidence>
<gene>
    <name evidence="3" type="ORF">ACFO3D_08125</name>
</gene>
<dbReference type="EMBL" id="JBHSFU010000004">
    <property type="protein sequence ID" value="MFC4558177.1"/>
    <property type="molecule type" value="Genomic_DNA"/>
</dbReference>
<accession>A0ABV9DIE8</accession>
<protein>
    <submittedName>
        <fullName evidence="3">DUF58 domain-containing protein</fullName>
    </submittedName>
</protein>
<sequence>MMWHRKITIMYFVPLLVAAATLLLISLYAKSAIMILITFLILLANAIPYYYLKKTTENVSMANPIQKVKLFNDEEHIIKLSVKNFGRLPVFNGLLSFNIGNSVWCPELTAGSRNRTTNQFSFRFNLLSKKSLEFTIKVQGKKRGVARVSSIKLHTKDLLGVGTLDLDYQPFFQTEVIVYPELRPVGGMDQLRRFQQGNRPMQFSLFEDKTATMGTRDYSSGDSFSDIHWKASARSNELQTKQYEKTSGMHWTFILNLSRDRTDVSTKSDDLEKNISYVAYLCKYAATNGIPYDIFVNIKVHGKDYLMHLNAGEGREQLAKALEMLARINLNSILVAEENMLAFIDRVMYRSPMIILVNCGKRESEQRFYQRWIRRGTTLFEVEQKEDAAFIVPASAGKRAIS</sequence>
<feature type="transmembrane region" description="Helical" evidence="1">
    <location>
        <begin position="33"/>
        <end position="52"/>
    </location>
</feature>
<dbReference type="RefSeq" id="WP_390294623.1">
    <property type="nucleotide sequence ID" value="NZ_JBHSFU010000004.1"/>
</dbReference>
<feature type="domain" description="DUF58" evidence="2">
    <location>
        <begin position="215"/>
        <end position="290"/>
    </location>
</feature>
<keyword evidence="1" id="KW-0472">Membrane</keyword>
<dbReference type="PANTHER" id="PTHR34351:SF2">
    <property type="entry name" value="DUF58 DOMAIN-CONTAINING PROTEIN"/>
    <property type="match status" value="1"/>
</dbReference>
<keyword evidence="1" id="KW-1133">Transmembrane helix</keyword>